<reference evidence="2 3" key="1">
    <citation type="submission" date="2019-11" db="EMBL/GenBank/DDBJ databases">
        <authorList>
            <person name="Kim E."/>
            <person name="Lee J."/>
            <person name="Jeon K."/>
            <person name="Lee Y."/>
        </authorList>
    </citation>
    <scope>NUCLEOTIDE SEQUENCE [LARGE SCALE GENOMIC DNA]</scope>
    <source>
        <strain evidence="2 3">YJ1</strain>
    </source>
</reference>
<dbReference type="Proteomes" id="UP000427886">
    <property type="component" value="Chromosome"/>
</dbReference>
<name>A0AB35HMW6_TETHA</name>
<evidence type="ECO:0000313" key="3">
    <source>
        <dbReference type="Proteomes" id="UP000427886"/>
    </source>
</evidence>
<dbReference type="GO" id="GO:0006355">
    <property type="term" value="P:regulation of DNA-templated transcription"/>
    <property type="evidence" value="ECO:0007669"/>
    <property type="project" value="InterPro"/>
</dbReference>
<dbReference type="EMBL" id="JACACB010000002">
    <property type="protein sequence ID" value="MCO8297070.1"/>
    <property type="molecule type" value="Genomic_DNA"/>
</dbReference>
<gene>
    <name evidence="2" type="ORF">GLW17_04330</name>
    <name evidence="1" type="ORF">HXW75_01075</name>
</gene>
<accession>A0AB35HMW6</accession>
<reference evidence="1" key="2">
    <citation type="submission" date="2020-06" db="EMBL/GenBank/DDBJ databases">
        <authorList>
            <person name="Link T."/>
            <person name="Ehrmann M."/>
        </authorList>
    </citation>
    <scope>NUCLEOTIDE SEQUENCE</scope>
    <source>
        <strain evidence="1">TMW 2.2257</strain>
    </source>
</reference>
<dbReference type="EMBL" id="CP046246">
    <property type="protein sequence ID" value="QGP76109.1"/>
    <property type="molecule type" value="Genomic_DNA"/>
</dbReference>
<sequence length="81" mass="9539">MTNQVHFRMNEEDKEKFRKVMQSIGLEPNEAYRIFVKRSIEVGGIPFEVSVPNSQLEEVTKSQDYIEFENGKEGLDWLNEE</sequence>
<dbReference type="InterPro" id="IPR013321">
    <property type="entry name" value="Arc_rbn_hlx_hlx"/>
</dbReference>
<evidence type="ECO:0000313" key="2">
    <source>
        <dbReference type="EMBL" id="QGP76109.1"/>
    </source>
</evidence>
<dbReference type="Gene3D" id="1.10.1220.10">
    <property type="entry name" value="Met repressor-like"/>
    <property type="match status" value="1"/>
</dbReference>
<dbReference type="AlphaFoldDB" id="A0AB35HMW6"/>
<dbReference type="RefSeq" id="WP_061840030.1">
    <property type="nucleotide sequence ID" value="NZ_BLRM01000033.1"/>
</dbReference>
<evidence type="ECO:0000313" key="4">
    <source>
        <dbReference type="Proteomes" id="UP001057280"/>
    </source>
</evidence>
<proteinExistence type="predicted"/>
<dbReference type="Pfam" id="PF04221">
    <property type="entry name" value="RelB"/>
    <property type="match status" value="1"/>
</dbReference>
<protein>
    <submittedName>
        <fullName evidence="1">Type II toxin-antitoxin system RelB/DinJ family antitoxin</fullName>
    </submittedName>
</protein>
<dbReference type="InterPro" id="IPR007337">
    <property type="entry name" value="RelB/DinJ"/>
</dbReference>
<dbReference type="KEGG" id="tey:GLW17_04330"/>
<evidence type="ECO:0000313" key="1">
    <source>
        <dbReference type="EMBL" id="MCO8297070.1"/>
    </source>
</evidence>
<dbReference type="GeneID" id="64053471"/>
<dbReference type="Proteomes" id="UP001057280">
    <property type="component" value="Unassembled WGS sequence"/>
</dbReference>
<organism evidence="1 4">
    <name type="scientific">Tetragenococcus halophilus</name>
    <name type="common">Pediococcus halophilus</name>
    <dbReference type="NCBI Taxonomy" id="51669"/>
    <lineage>
        <taxon>Bacteria</taxon>
        <taxon>Bacillati</taxon>
        <taxon>Bacillota</taxon>
        <taxon>Bacilli</taxon>
        <taxon>Lactobacillales</taxon>
        <taxon>Enterococcaceae</taxon>
        <taxon>Tetragenococcus</taxon>
    </lineage>
</organism>
<reference evidence="1" key="3">
    <citation type="journal article" date="2021" name="BMC Microbiol.">
        <title>The diversity among the species Tetragenococcus halophilus including new isolates from a lupine seed fermentation.</title>
        <authorList>
            <person name="Link T."/>
            <person name="Vogel R.F."/>
            <person name="Ehrmann M.A."/>
        </authorList>
    </citation>
    <scope>NUCLEOTIDE SEQUENCE</scope>
    <source>
        <strain evidence="1">TMW 2.2257</strain>
    </source>
</reference>
<dbReference type="NCBIfam" id="TIGR02384">
    <property type="entry name" value="RelB_DinJ"/>
    <property type="match status" value="1"/>
</dbReference>